<evidence type="ECO:0000256" key="2">
    <source>
        <dbReference type="ARBA" id="ARBA00022692"/>
    </source>
</evidence>
<dbReference type="PANTHER" id="PTHR15549">
    <property type="entry name" value="PAIRED IMMUNOGLOBULIN-LIKE TYPE 2 RECEPTOR"/>
    <property type="match status" value="1"/>
</dbReference>
<evidence type="ECO:0000256" key="1">
    <source>
        <dbReference type="ARBA" id="ARBA00004167"/>
    </source>
</evidence>
<feature type="compositionally biased region" description="Polar residues" evidence="5">
    <location>
        <begin position="812"/>
        <end position="825"/>
    </location>
</feature>
<evidence type="ECO:0000256" key="6">
    <source>
        <dbReference type="SAM" id="Phobius"/>
    </source>
</evidence>
<feature type="compositionally biased region" description="Low complexity" evidence="5">
    <location>
        <begin position="1"/>
        <end position="34"/>
    </location>
</feature>
<feature type="region of interest" description="Disordered" evidence="5">
    <location>
        <begin position="1"/>
        <end position="96"/>
    </location>
</feature>
<dbReference type="InterPro" id="IPR051694">
    <property type="entry name" value="Immunoregulatory_rcpt-like"/>
</dbReference>
<evidence type="ECO:0000256" key="4">
    <source>
        <dbReference type="ARBA" id="ARBA00023136"/>
    </source>
</evidence>
<feature type="compositionally biased region" description="Polar residues" evidence="5">
    <location>
        <begin position="35"/>
        <end position="50"/>
    </location>
</feature>
<reference evidence="7" key="1">
    <citation type="submission" date="2021-12" db="EMBL/GenBank/DDBJ databases">
        <title>Curvularia clavata genome.</title>
        <authorList>
            <person name="Cao Y."/>
        </authorList>
    </citation>
    <scope>NUCLEOTIDE SEQUENCE</scope>
    <source>
        <strain evidence="7">Yc1106</strain>
    </source>
</reference>
<dbReference type="GO" id="GO:0071944">
    <property type="term" value="C:cell periphery"/>
    <property type="evidence" value="ECO:0007669"/>
    <property type="project" value="UniProtKB-ARBA"/>
</dbReference>
<feature type="region of interest" description="Disordered" evidence="5">
    <location>
        <begin position="812"/>
        <end position="867"/>
    </location>
</feature>
<evidence type="ECO:0000256" key="3">
    <source>
        <dbReference type="ARBA" id="ARBA00022989"/>
    </source>
</evidence>
<keyword evidence="4 6" id="KW-0472">Membrane</keyword>
<comment type="subcellular location">
    <subcellularLocation>
        <location evidence="1">Membrane</location>
        <topology evidence="1">Single-pass membrane protein</topology>
    </subcellularLocation>
</comment>
<dbReference type="VEuPathDB" id="FungiDB:yc1106_01870"/>
<protein>
    <submittedName>
        <fullName evidence="7">Uncharacterized protein</fullName>
    </submittedName>
</protein>
<dbReference type="AlphaFoldDB" id="A0A9Q8Z294"/>
<dbReference type="EMBL" id="CP089274">
    <property type="protein sequence ID" value="USP74596.1"/>
    <property type="molecule type" value="Genomic_DNA"/>
</dbReference>
<keyword evidence="3 6" id="KW-1133">Transmembrane helix</keyword>
<keyword evidence="2 6" id="KW-0812">Transmembrane</keyword>
<sequence length="884" mass="96143">MSQISSSTAQASPSSTVTPAVISSSPAVASPATVQEQAVTPAANTLNQGVPSQNSAASSQNPAASSSITPTPNHNPAAQPPVTVPASVNSTDSNGGHKHNISGGAVAGAAIGGLIAGAVIAAILVFFLLKRRQNQVMSHRHSRSSHRRHTRPEKLPIVQTSAVSAVDEHLPQVIDDDAVKTEVSRISDNIRNHVRTHYHSNGVAFEHVDTSRLDSMGMATGVSSSVLLAALVDPSTRTYALRLFIAWIMLARVGPESPSSLLPPVLSPLASILAVDAGKNAASTALFSKWKVITGVLLQQNQGKQGVSQQAAAEVLADLDRVLAPFVSASSDGVQRKRNLEMILNKAGNLSLLLFSQPGSYRFDFIIPKGGLTVFPSLLQTVDSGAEPLVPPKLIWEKETMEAEELRPAFAYGSGGRGLHSSTRMDLSTASAIFSGISTAFKFAEFALRLAEVGSENEVFVRTIQVVRTDLHEVERLLQVKVVQQKLIGVPAKFSWIQSAVTSTKTALHQIGKWVERARVDQEAIGSVKFETRVRWVFNDHEKLVNRKTELFICHQQLSNVLNFLVPLEEIPVTSEPPTYHDVTRFEDLLSPHALRQAKSCMSMSQRRSAGEHRNASSTHTEQRRNPEPKTPSATFAYSDPPIVPPPPTYVFTSSSTNAFPGTTESSSLDRTYWEAEPIYKPTEKFCDTKQKAWAYRHDGSQEINNYIPELEDTHIEMSATNIAGPVSPFELFSDPVTFKKRPSYKAPGPFELPGDTKLPIELDAGFLGHRPSQSSTKLTKYNDPVPRFQYHTTAENTGPWEMPSPCASYMPKQTASQGHYTTSPLLPPKPRVTSPSVALRPHMTSPSLPPRPQITRRPVNSPPKAQNCTQLSIMNMLNALDDD</sequence>
<dbReference type="OrthoDB" id="3798150at2759"/>
<organism evidence="7 8">
    <name type="scientific">Curvularia clavata</name>
    <dbReference type="NCBI Taxonomy" id="95742"/>
    <lineage>
        <taxon>Eukaryota</taxon>
        <taxon>Fungi</taxon>
        <taxon>Dikarya</taxon>
        <taxon>Ascomycota</taxon>
        <taxon>Pezizomycotina</taxon>
        <taxon>Dothideomycetes</taxon>
        <taxon>Pleosporomycetidae</taxon>
        <taxon>Pleosporales</taxon>
        <taxon>Pleosporineae</taxon>
        <taxon>Pleosporaceae</taxon>
        <taxon>Curvularia</taxon>
    </lineage>
</organism>
<evidence type="ECO:0000313" key="8">
    <source>
        <dbReference type="Proteomes" id="UP001056012"/>
    </source>
</evidence>
<dbReference type="Proteomes" id="UP001056012">
    <property type="component" value="Chromosome 1"/>
</dbReference>
<feature type="compositionally biased region" description="Low complexity" evidence="5">
    <location>
        <begin position="51"/>
        <end position="67"/>
    </location>
</feature>
<dbReference type="GO" id="GO:0016020">
    <property type="term" value="C:membrane"/>
    <property type="evidence" value="ECO:0007669"/>
    <property type="project" value="UniProtKB-SubCell"/>
</dbReference>
<name>A0A9Q8Z294_CURCL</name>
<gene>
    <name evidence="7" type="ORF">yc1106_01870</name>
</gene>
<evidence type="ECO:0000256" key="5">
    <source>
        <dbReference type="SAM" id="MobiDB-lite"/>
    </source>
</evidence>
<evidence type="ECO:0000313" key="7">
    <source>
        <dbReference type="EMBL" id="USP74596.1"/>
    </source>
</evidence>
<keyword evidence="8" id="KW-1185">Reference proteome</keyword>
<feature type="transmembrane region" description="Helical" evidence="6">
    <location>
        <begin position="105"/>
        <end position="129"/>
    </location>
</feature>
<feature type="compositionally biased region" description="Basic and acidic residues" evidence="5">
    <location>
        <begin position="609"/>
        <end position="628"/>
    </location>
</feature>
<feature type="region of interest" description="Disordered" evidence="5">
    <location>
        <begin position="600"/>
        <end position="642"/>
    </location>
</feature>
<accession>A0A9Q8Z294</accession>
<proteinExistence type="predicted"/>